<keyword evidence="2" id="KW-0255">Endonuclease</keyword>
<dbReference type="SUPFAM" id="SSF55608">
    <property type="entry name" value="Homing endonucleases"/>
    <property type="match status" value="2"/>
</dbReference>
<name>Q6L700_9CREN</name>
<sequence length="202" mass="23164">MEEILEYLAGLKADGYLLIDEKKRDYQYRVYDKSREFLQLVAGLIERVGYKAHIYTRGGGRWYELAVYGRDFTLLIDELWHRLLENPTNAFARGLADAEASVIRGNPNRVKFTNRDAAVVKAFVNALARNAVPHRTYTERRRSGVDYVAVITGVDNIARFAESIGFLHPDKRRRLLDFWGIESPPFFDHLYPARVGVLGGRA</sequence>
<dbReference type="GO" id="GO:0004519">
    <property type="term" value="F:endonuclease activity"/>
    <property type="evidence" value="ECO:0007669"/>
    <property type="project" value="UniProtKB-KW"/>
</dbReference>
<protein>
    <submittedName>
        <fullName evidence="2">rRNA intron-encoded endonuclease</fullName>
    </submittedName>
</protein>
<evidence type="ECO:0000259" key="1">
    <source>
        <dbReference type="Pfam" id="PF14528"/>
    </source>
</evidence>
<accession>Q6L700</accession>
<dbReference type="InterPro" id="IPR027434">
    <property type="entry name" value="Homing_endonucl"/>
</dbReference>
<organism evidence="2">
    <name type="scientific">Pyrobaculum sp. M0H</name>
    <dbReference type="NCBI Taxonomy" id="278049"/>
    <lineage>
        <taxon>Archaea</taxon>
        <taxon>Thermoproteota</taxon>
        <taxon>Thermoprotei</taxon>
        <taxon>Thermoproteales</taxon>
        <taxon>Thermoproteaceae</taxon>
        <taxon>Pyrobaculum</taxon>
    </lineage>
</organism>
<keyword evidence="2" id="KW-0540">Nuclease</keyword>
<dbReference type="InterPro" id="IPR004860">
    <property type="entry name" value="LAGLIDADG_dom"/>
</dbReference>
<dbReference type="Gene3D" id="3.10.28.10">
    <property type="entry name" value="Homing endonucleases"/>
    <property type="match status" value="1"/>
</dbReference>
<evidence type="ECO:0000313" key="2">
    <source>
        <dbReference type="EMBL" id="BAD18900.1"/>
    </source>
</evidence>
<proteinExistence type="predicted"/>
<dbReference type="Pfam" id="PF14528">
    <property type="entry name" value="LAGLIDADG_3"/>
    <property type="match status" value="2"/>
</dbReference>
<dbReference type="AlphaFoldDB" id="Q6L700"/>
<feature type="domain" description="Homing endonuclease LAGLIDADG" evidence="1">
    <location>
        <begin position="89"/>
        <end position="165"/>
    </location>
</feature>
<reference evidence="2" key="1">
    <citation type="submission" date="2004-05" db="EMBL/GenBank/DDBJ databases">
        <title>23S rRNA genes of Hyperthermophilic archaeron Thermoproteales.</title>
        <authorList>
            <person name="Nakayama H."/>
            <person name="Katayama M."/>
            <person name="Morinaga Y."/>
            <person name="Nomura N."/>
        </authorList>
    </citation>
    <scope>NUCLEOTIDE SEQUENCE</scope>
    <source>
        <strain evidence="2">M0H</strain>
    </source>
</reference>
<dbReference type="EMBL" id="AB178786">
    <property type="protein sequence ID" value="BAD18900.1"/>
    <property type="molecule type" value="Genomic_DNA"/>
</dbReference>
<keyword evidence="2" id="KW-0378">Hydrolase</keyword>
<feature type="domain" description="Homing endonuclease LAGLIDADG" evidence="1">
    <location>
        <begin position="3"/>
        <end position="72"/>
    </location>
</feature>